<evidence type="ECO:0000256" key="2">
    <source>
        <dbReference type="ARBA" id="ARBA00022692"/>
    </source>
</evidence>
<keyword evidence="3 6" id="KW-1133">Transmembrane helix</keyword>
<keyword evidence="2 6" id="KW-0812">Transmembrane</keyword>
<evidence type="ECO:0000256" key="6">
    <source>
        <dbReference type="SAM" id="Phobius"/>
    </source>
</evidence>
<comment type="caution">
    <text evidence="7">The sequence shown here is derived from an EMBL/GenBank/DDBJ whole genome shotgun (WGS) entry which is preliminary data.</text>
</comment>
<organism evidence="7 8">
    <name type="scientific">Recurvomyces mirabilis</name>
    <dbReference type="NCBI Taxonomy" id="574656"/>
    <lineage>
        <taxon>Eukaryota</taxon>
        <taxon>Fungi</taxon>
        <taxon>Dikarya</taxon>
        <taxon>Ascomycota</taxon>
        <taxon>Pezizomycotina</taxon>
        <taxon>Dothideomycetes</taxon>
        <taxon>Dothideomycetidae</taxon>
        <taxon>Mycosphaerellales</taxon>
        <taxon>Teratosphaeriaceae</taxon>
        <taxon>Recurvomyces</taxon>
    </lineage>
</organism>
<feature type="transmembrane region" description="Helical" evidence="6">
    <location>
        <begin position="125"/>
        <end position="144"/>
    </location>
</feature>
<keyword evidence="8" id="KW-1185">Reference proteome</keyword>
<dbReference type="EMBL" id="JAUTXT010000006">
    <property type="protein sequence ID" value="KAK3677655.1"/>
    <property type="molecule type" value="Genomic_DNA"/>
</dbReference>
<feature type="transmembrane region" description="Helical" evidence="6">
    <location>
        <begin position="57"/>
        <end position="73"/>
    </location>
</feature>
<evidence type="ECO:0000256" key="3">
    <source>
        <dbReference type="ARBA" id="ARBA00022989"/>
    </source>
</evidence>
<feature type="transmembrane region" description="Helical" evidence="6">
    <location>
        <begin position="176"/>
        <end position="195"/>
    </location>
</feature>
<name>A0AAE1C4A2_9PEZI</name>
<feature type="transmembrane region" description="Helical" evidence="6">
    <location>
        <begin position="291"/>
        <end position="314"/>
    </location>
</feature>
<keyword evidence="4 6" id="KW-0472">Membrane</keyword>
<comment type="subcellular location">
    <subcellularLocation>
        <location evidence="1">Membrane</location>
        <topology evidence="1">Multi-pass membrane protein</topology>
    </subcellularLocation>
</comment>
<dbReference type="InterPro" id="IPR036259">
    <property type="entry name" value="MFS_trans_sf"/>
</dbReference>
<dbReference type="PANTHER" id="PTHR23501">
    <property type="entry name" value="MAJOR FACILITATOR SUPERFAMILY"/>
    <property type="match status" value="1"/>
</dbReference>
<proteinExistence type="predicted"/>
<dbReference type="InterPro" id="IPR011701">
    <property type="entry name" value="MFS"/>
</dbReference>
<dbReference type="GO" id="GO:0005886">
    <property type="term" value="C:plasma membrane"/>
    <property type="evidence" value="ECO:0007669"/>
    <property type="project" value="TreeGrafter"/>
</dbReference>
<feature type="transmembrane region" description="Helical" evidence="6">
    <location>
        <begin position="244"/>
        <end position="265"/>
    </location>
</feature>
<reference evidence="7" key="1">
    <citation type="submission" date="2023-07" db="EMBL/GenBank/DDBJ databases">
        <title>Black Yeasts Isolated from many extreme environments.</title>
        <authorList>
            <person name="Coleine C."/>
            <person name="Stajich J.E."/>
            <person name="Selbmann L."/>
        </authorList>
    </citation>
    <scope>NUCLEOTIDE SEQUENCE</scope>
    <source>
        <strain evidence="7">CCFEE 5485</strain>
    </source>
</reference>
<dbReference type="Proteomes" id="UP001274830">
    <property type="component" value="Unassembled WGS sequence"/>
</dbReference>
<protein>
    <submittedName>
        <fullName evidence="7">Uncharacterized protein</fullName>
    </submittedName>
</protein>
<feature type="compositionally biased region" description="Basic residues" evidence="5">
    <location>
        <begin position="409"/>
        <end position="420"/>
    </location>
</feature>
<evidence type="ECO:0000256" key="1">
    <source>
        <dbReference type="ARBA" id="ARBA00004141"/>
    </source>
</evidence>
<evidence type="ECO:0000313" key="7">
    <source>
        <dbReference type="EMBL" id="KAK3677655.1"/>
    </source>
</evidence>
<accession>A0AAE1C4A2</accession>
<dbReference type="PANTHER" id="PTHR23501:SF198">
    <property type="entry name" value="AZOLE RESISTANCE PROTEIN 1-RELATED"/>
    <property type="match status" value="1"/>
</dbReference>
<evidence type="ECO:0000256" key="5">
    <source>
        <dbReference type="SAM" id="MobiDB-lite"/>
    </source>
</evidence>
<evidence type="ECO:0000313" key="8">
    <source>
        <dbReference type="Proteomes" id="UP001274830"/>
    </source>
</evidence>
<sequence length="420" mass="46025">MATETVTLELSDITPIGGPQAAGLAISPKTSKITRPLHDNEPAIEPYEPEYPTGAKFYAIVLSLCMVLVLWGMDETIVGTAVPATSDHFHTVADAGWYASAYRLMSCSFQFMFGKLYKLCSVKHVFLSAITIFLVGSVFCAAATSSKMFIVGRAICGLVKGGEGMTRKELISQLDLIGNICFVPSITCLFVALGWANVTYPWSDWRVIVPFVVFVVLLAAFIWQQRRKQDAATIPPRIIKQRNIIASIIFICCCNSSQTVIHYYIPTYFQAVRGFSPAKSGYMLLPFNKSFSVGMLMIGSGTSMFGYFTPLMIFASTIMPVSTGLMTTWALDTPLVTLLVYSGFVGFASGIGFMGPQSAVQSSLPPSDIPLGIAIVLFPPELWPCTVFSSRPVYIQKSAGRESQGTTRTQRRHERAYRSD</sequence>
<feature type="transmembrane region" description="Helical" evidence="6">
    <location>
        <begin position="335"/>
        <end position="355"/>
    </location>
</feature>
<dbReference type="AlphaFoldDB" id="A0AAE1C4A2"/>
<evidence type="ECO:0000256" key="4">
    <source>
        <dbReference type="ARBA" id="ARBA00023136"/>
    </source>
</evidence>
<gene>
    <name evidence="7" type="ORF">LTR78_002505</name>
</gene>
<feature type="region of interest" description="Disordered" evidence="5">
    <location>
        <begin position="399"/>
        <end position="420"/>
    </location>
</feature>
<dbReference type="SUPFAM" id="SSF103473">
    <property type="entry name" value="MFS general substrate transporter"/>
    <property type="match status" value="1"/>
</dbReference>
<dbReference type="GO" id="GO:0022857">
    <property type="term" value="F:transmembrane transporter activity"/>
    <property type="evidence" value="ECO:0007669"/>
    <property type="project" value="InterPro"/>
</dbReference>
<dbReference type="Pfam" id="PF07690">
    <property type="entry name" value="MFS_1"/>
    <property type="match status" value="1"/>
</dbReference>
<dbReference type="Gene3D" id="1.20.1250.20">
    <property type="entry name" value="MFS general substrate transporter like domains"/>
    <property type="match status" value="2"/>
</dbReference>
<feature type="transmembrane region" description="Helical" evidence="6">
    <location>
        <begin position="207"/>
        <end position="223"/>
    </location>
</feature>